<dbReference type="Proteomes" id="UP000323439">
    <property type="component" value="Unassembled WGS sequence"/>
</dbReference>
<dbReference type="Gene3D" id="2.60.40.1120">
    <property type="entry name" value="Carboxypeptidase-like, regulatory domain"/>
    <property type="match status" value="1"/>
</dbReference>
<feature type="domain" description="Right handed beta helix" evidence="1">
    <location>
        <begin position="2403"/>
        <end position="2552"/>
    </location>
</feature>
<dbReference type="Gene3D" id="2.60.40.10">
    <property type="entry name" value="Immunoglobulins"/>
    <property type="match status" value="1"/>
</dbReference>
<dbReference type="EMBL" id="FMXB01000007">
    <property type="protein sequence ID" value="SDA52435.1"/>
    <property type="molecule type" value="Genomic_DNA"/>
</dbReference>
<dbReference type="InterPro" id="IPR012334">
    <property type="entry name" value="Pectin_lyas_fold"/>
</dbReference>
<evidence type="ECO:0000313" key="2">
    <source>
        <dbReference type="EMBL" id="SDA52435.1"/>
    </source>
</evidence>
<dbReference type="SUPFAM" id="SSF49373">
    <property type="entry name" value="Invasin/intimin cell-adhesion fragments"/>
    <property type="match status" value="1"/>
</dbReference>
<dbReference type="InterPro" id="IPR008964">
    <property type="entry name" value="Invasin/intimin_cell_adhesion"/>
</dbReference>
<accession>A0A1G5W5A9</accession>
<reference evidence="2 3" key="1">
    <citation type="submission" date="2016-10" db="EMBL/GenBank/DDBJ databases">
        <authorList>
            <person name="Varghese N."/>
            <person name="Submissions S."/>
        </authorList>
    </citation>
    <scope>NUCLEOTIDE SEQUENCE [LARGE SCALE GENOMIC DNA]</scope>
    <source>
        <strain evidence="2 3">DSM 16643</strain>
    </source>
</reference>
<dbReference type="InterPro" id="IPR013783">
    <property type="entry name" value="Ig-like_fold"/>
</dbReference>
<dbReference type="InterPro" id="IPR011050">
    <property type="entry name" value="Pectin_lyase_fold/virulence"/>
</dbReference>
<keyword evidence="3" id="KW-1185">Reference proteome</keyword>
<sequence>MKYRYLSIFLILLILSIGAVSAQDDAAADDNVAVVQDEEVLSALEFVIDDSNYDTYFDNSGLILENSNISDGDTIKLGNVSDKDFVIDKQLTITSNSSSDVLTNVSFYLLDGSDNSEIYNLNIVGDGIEKTSISVQSAENVTIHDNVIDIVGLENSYDFYAIYAYYADNLNVQANVITYDGKSDGTSKTFAIAVSQSSDVVISENKIDAKLVSAPIDWVETPPASYNFVPHAISEVINFNDCEGLELSYNGIDVEYSNYTGDYDSIYTVELYECDDAVIEGNFILGSGHSYIYGLVIRGQDFTVSNNGINMISDENYANGIDIASDSTGIVENNGIFVSSPFVVYGIYGEMGAEDSPTVDYLNNYVEADSHVVYAMYIYGNEGTIEGNEIMATGNYTAGIVSMMIDDVAVIKNNEITVKGLKNDTVKTEDSVPAQTVGIIAMHECEITNNVVTSAGNYTIVHTGYDSEITGNYLVSSELMGDDSVDDRSEDAIVENNIPVEDADNYNVTNDTFFLFFTERGVLRDGINPETLTFIGEFSEKTSWNEIDRPITLIGDNATLNDMSFVISSDGVVIDGFNFIADGIYEIITVNGADDVSVINSNFTVAGADDDNNYVVRISNSSNVLIANNTIDYSVITTYNPYTNHVICAEGSDHLLILSNEITAFMPSRPMDWATGTVYSEAVHINDCEDVTFYGNVIDVTSNNQIGSYATLYVVEIRASDVEVAENNITLVNAQYGYALVMSGEDLNIEANDIYVIDLQPYACGINIESNSEAEITGNFIVMSGDSAYGIYTADWAGDVVASIEDNAILIEGNTIFGMSLSGSEATVEDNIIIAIGNYTTGIASAVDQIDILDNKINVKGSNVGIPLGYDSMGIETTGIHIARGNATVSHNIVTTTGDYAVHAEGNGSVTYNNLVASELVGDDSVNATDMTLVENNIPIANATNYNLTNDTFYIFFDKFGYLYDDITPESLTFIGEFSNLVDVIQIDRPIYLLSDNATLNNMIVYIISDNVSVDGFTFIGANSGIYIHGADNVNISNSEFDIDGYDDSQNRVILIEGSNNVSIENNTILFNVETSGTYQNIVVDAMDSDGLTLANNNISANMPARSIDWGTGTVYSDAVRLYDCDDALIDDNLISVKSNGYISTYDTIYALNINGDNAIVRKNTISVRDAPYGYAVVISGEDFLIEDNFIVAVGNLSYACGIEVDGVSNGVINDNAIITIADSSYGIYTANWNGDVKANITNNDMYSIGNSVFALSLSGSKILVEGNDILASGVFTTAIASKVDEITINNNKIASSGSNNGTPLGYDSFGIYSRAIYIDAGNATITSNDINATVSGIYALGDNTLICNNTINVEDTGVSQNNGLDGSCALYIGSDSEICDNVITYAGKTNGTYQNAIIYAIYSEIKVHDNVINGSLVSCPVDWKTKGMDYYPVLTSQGLFFSGCDGLELIDNEIKVEYNNATALVDTIYVVNVFDCDDALIENNILNGLGHSYIYGVVLRGENFTVADNVIDMASDENYANGIDIASNSTGIVENNKIFVSSPFVVYGIYSEWNWAGDSPTVDYTNNYIEADSHAVYAMNIYGSEGTIDSNVIVANGNYTAGIVSMMMDDVAVITNNEITVNGLKNDSEDVRDMVPAQTAGILTMSESQIHNNVITSTGIYSIINSASDSEITYNYLVSSELLGDDSVEDTMDESLVENNIPNTENEYNLTNDTFFLFFNEDGYLRDNITGDLTFIGEFSDLLEEIIIVRPVNLLSDNATLRNMSIIIGIENVTVDGFTFTDEYGGIATFADNATIVNNEFYVNGFDDKENVAIEIYESDDVSILNNRIYFNVETNGTFKNRAIDAKNSNGLIISNNFIDAYMPSRSVDWATGTVYSTGVLLNGCDDAVLQNNTVIVNSNDKIDVYDTIYAVSVSGDNVNIIDNNISVEGAPYGYALVITGKDFVIDNNEFSAGRNESYACGIDVESNSNGIIENNLIRVEGDSIYGIYTANWAGDVKANITNNTILATGITAFAMSLSGSEATVDNNKIYMYGNFTTGIASKFDMIFITNNTVFALGSDKGTPAGYDSMGPETIGVHIVSGDALVKYNHLEVNSTYAVDMDATGAVTDNILLTPFLKGDFAVDYKQGSGVLVANNTPAMELDYTLTNDTFYVYFDKEGKIREQIQADNLTFIGEFSDLVDVITIDRPIALLSDNATLKDITIDITADNVSVDGFTFESDILFNVIAIDKADDVTISNSEFYVTGCADGNNVVIAVDNSENALIINNKIYFDADINGTYSNSVIYAFESDNLAISSNEIYATLPARSINWTTGQVYSTGVEIDGCDNAVLHNNIIGIRSTDKISNYDTIYAVSVKGDNASVITNEIAVFEAPYGYAIVLSGEDFIIDGNELTAGYNEAYACGIEVDGKSSGIINDNEILVKGDSVYGIYTANWAGDVKANITNNNIETDGITSFGMSLSASEALVENNTISSNGNFTTGIASKVANITINNNTITDNASDEGTPAGYDSMGIETTGIHIVSGNATVTNNDVKTNGEFAVDAKGTGSVTDNTLFAKEYTGDAAVDYDPADTIVSNNTPAMTRAVIHAQDIVMYYKNGTRYVVILTDQNGKPLANMNLTLVINGASYTRTTDENGTASIALNLNSGNYTASASFIGVDPYSDASVENNVTIISTVFGEDVVKVFRNATQYYATFLDAQGNPLAEGTEVTFNINGVMYKRYVNGTEGKAKLNINLPQGEYIITAINPVNGEMAANNITVLASITDNKDLVKYYKNDSQYVVTIIGDDGNPVGAGVNVTFNINGVFYTRQTNESGQAKLNINLQPGDYIITAEYNECRVSNNITVKPILFAQDLVKKYGTSDQFRALLLDGQGNPYPGQNVTFNIHGVFYERTTNSDGYAALNIKLGAAVDEYIITSSFNGTSISNKIIIEP</sequence>
<organism evidence="2 3">
    <name type="scientific">Methanobrevibacter millerae</name>
    <dbReference type="NCBI Taxonomy" id="230361"/>
    <lineage>
        <taxon>Archaea</taxon>
        <taxon>Methanobacteriati</taxon>
        <taxon>Methanobacteriota</taxon>
        <taxon>Methanomada group</taxon>
        <taxon>Methanobacteria</taxon>
        <taxon>Methanobacteriales</taxon>
        <taxon>Methanobacteriaceae</taxon>
        <taxon>Methanobrevibacter</taxon>
    </lineage>
</organism>
<proteinExistence type="predicted"/>
<evidence type="ECO:0000259" key="1">
    <source>
        <dbReference type="Pfam" id="PF13229"/>
    </source>
</evidence>
<dbReference type="Gene3D" id="2.160.20.10">
    <property type="entry name" value="Single-stranded right-handed beta-helix, Pectin lyase-like"/>
    <property type="match status" value="4"/>
</dbReference>
<dbReference type="SUPFAM" id="SSF51126">
    <property type="entry name" value="Pectin lyase-like"/>
    <property type="match status" value="7"/>
</dbReference>
<name>A0A1G5W5A9_9EURY</name>
<dbReference type="OrthoDB" id="18481at2157"/>
<gene>
    <name evidence="2" type="ORF">SAMN02910315_01108</name>
</gene>
<dbReference type="Pfam" id="PF13229">
    <property type="entry name" value="Beta_helix"/>
    <property type="match status" value="2"/>
</dbReference>
<protein>
    <submittedName>
        <fullName evidence="2">Right handed beta helix region</fullName>
    </submittedName>
</protein>
<dbReference type="InterPro" id="IPR006626">
    <property type="entry name" value="PbH1"/>
</dbReference>
<dbReference type="RefSeq" id="WP_188118086.1">
    <property type="nucleotide sequence ID" value="NZ_FMXB01000007.1"/>
</dbReference>
<dbReference type="SMART" id="SM00710">
    <property type="entry name" value="PbH1"/>
    <property type="match status" value="38"/>
</dbReference>
<evidence type="ECO:0000313" key="3">
    <source>
        <dbReference type="Proteomes" id="UP000323439"/>
    </source>
</evidence>
<dbReference type="InterPro" id="IPR039448">
    <property type="entry name" value="Beta_helix"/>
</dbReference>
<feature type="domain" description="Right handed beta helix" evidence="1">
    <location>
        <begin position="1848"/>
        <end position="2031"/>
    </location>
</feature>